<dbReference type="Pfam" id="PF13343">
    <property type="entry name" value="SBP_bac_6"/>
    <property type="match status" value="1"/>
</dbReference>
<dbReference type="PROSITE" id="PS01037">
    <property type="entry name" value="SBP_BACTERIAL_1"/>
    <property type="match status" value="1"/>
</dbReference>
<evidence type="ECO:0000256" key="2">
    <source>
        <dbReference type="ARBA" id="ARBA00022448"/>
    </source>
</evidence>
<sequence>MHPCLRTTFTVCVLALGMLVFPSCKKNDKSGLIIVSPHPPEIREEFGNGFEQWYARTTGKSVSVTWLDVGGTGEAIEYVKSRNTGPNPSGGVDIFFGGGVVPFLKLQGLGLLAPCSVPDSILARIPMSLNNVQIRDTSGLWFGAALSGFGIIYNKKIIKNNHMPLPNSWADLARPEFTGWVASGDPRYSGTIHMMYEIILQAFGWEKGWDILLRMGANIQTFTKGASQAAKDVSMGQAALGLSVDFYAYAEIDRYGAGRLGFILPGKETVVTPDGIGVLKNCANPAYANAFVTYVLSEGQKLWLYKKGVDGGPVNAALCRLPVDSALYNIHKEKHAVMINPFTMPAALVYDGALTGKRWDILGDLIAARIIYPHAALKKAVCFTMDISEEEILDLATTWNKPEHAEKKIRQMNQWTTEAQRSYDLPCTVKGEQ</sequence>
<evidence type="ECO:0000313" key="5">
    <source>
        <dbReference type="Proteomes" id="UP000179243"/>
    </source>
</evidence>
<reference evidence="4 5" key="1">
    <citation type="journal article" date="2016" name="Nat. Commun.">
        <title>Thousands of microbial genomes shed light on interconnected biogeochemical processes in an aquifer system.</title>
        <authorList>
            <person name="Anantharaman K."/>
            <person name="Brown C.T."/>
            <person name="Hug L.A."/>
            <person name="Sharon I."/>
            <person name="Castelle C.J."/>
            <person name="Probst A.J."/>
            <person name="Thomas B.C."/>
            <person name="Singh A."/>
            <person name="Wilkins M.J."/>
            <person name="Karaoz U."/>
            <person name="Brodie E.L."/>
            <person name="Williams K.H."/>
            <person name="Hubbard S.S."/>
            <person name="Banfield J.F."/>
        </authorList>
    </citation>
    <scope>NUCLEOTIDE SEQUENCE [LARGE SCALE GENOMIC DNA]</scope>
</reference>
<keyword evidence="2" id="KW-0813">Transport</keyword>
<keyword evidence="3" id="KW-0732">Signal</keyword>
<dbReference type="Gene3D" id="3.40.190.10">
    <property type="entry name" value="Periplasmic binding protein-like II"/>
    <property type="match status" value="2"/>
</dbReference>
<evidence type="ECO:0000256" key="3">
    <source>
        <dbReference type="ARBA" id="ARBA00022729"/>
    </source>
</evidence>
<dbReference type="PANTHER" id="PTHR30006">
    <property type="entry name" value="THIAMINE-BINDING PERIPLASMIC PROTEIN-RELATED"/>
    <property type="match status" value="1"/>
</dbReference>
<accession>A0A1F7F233</accession>
<protein>
    <recommendedName>
        <fullName evidence="6">ABC transporter substrate-binding protein</fullName>
    </recommendedName>
</protein>
<evidence type="ECO:0000256" key="1">
    <source>
        <dbReference type="ARBA" id="ARBA00008520"/>
    </source>
</evidence>
<organism evidence="4 5">
    <name type="scientific">Candidatus Raymondbacteria bacterium RIFOXYD12_FULL_49_13</name>
    <dbReference type="NCBI Taxonomy" id="1817890"/>
    <lineage>
        <taxon>Bacteria</taxon>
        <taxon>Raymondiibacteriota</taxon>
    </lineage>
</organism>
<dbReference type="InterPro" id="IPR006061">
    <property type="entry name" value="SBP_1_CS"/>
</dbReference>
<dbReference type="AlphaFoldDB" id="A0A1F7F233"/>
<name>A0A1F7F233_UNCRA</name>
<dbReference type="GO" id="GO:0055085">
    <property type="term" value="P:transmembrane transport"/>
    <property type="evidence" value="ECO:0007669"/>
    <property type="project" value="InterPro"/>
</dbReference>
<comment type="caution">
    <text evidence="4">The sequence shown here is derived from an EMBL/GenBank/DDBJ whole genome shotgun (WGS) entry which is preliminary data.</text>
</comment>
<evidence type="ECO:0008006" key="6">
    <source>
        <dbReference type="Google" id="ProtNLM"/>
    </source>
</evidence>
<dbReference type="SUPFAM" id="SSF53850">
    <property type="entry name" value="Periplasmic binding protein-like II"/>
    <property type="match status" value="1"/>
</dbReference>
<gene>
    <name evidence="4" type="ORF">A2519_20055</name>
</gene>
<proteinExistence type="inferred from homology"/>
<comment type="similarity">
    <text evidence="1">Belongs to the bacterial solute-binding protein 1 family.</text>
</comment>
<dbReference type="EMBL" id="MFYX01000142">
    <property type="protein sequence ID" value="OGK00691.1"/>
    <property type="molecule type" value="Genomic_DNA"/>
</dbReference>
<dbReference type="PANTHER" id="PTHR30006:SF24">
    <property type="entry name" value="SLL0237 PROTEIN"/>
    <property type="match status" value="1"/>
</dbReference>
<dbReference type="Proteomes" id="UP000179243">
    <property type="component" value="Unassembled WGS sequence"/>
</dbReference>
<evidence type="ECO:0000313" key="4">
    <source>
        <dbReference type="EMBL" id="OGK00691.1"/>
    </source>
</evidence>